<dbReference type="Proteomes" id="UP000813018">
    <property type="component" value="Unassembled WGS sequence"/>
</dbReference>
<protein>
    <submittedName>
        <fullName evidence="1">Uncharacterized protein</fullName>
    </submittedName>
</protein>
<sequence>MTTVSCFGFSILVLIRIIPQFFLFSEQEYKSKAKNELKDDLDIDVSKENKILKDILIKNGRKELQEVIKTPKFNSLMVYMPENKREAFFVIDVEITNKTVFEIVNSIQEYSFAFFVELSSIHVDVNNYVLSYFVKVDNENKTRSYFLRASRTEIERLKQKYSNPKDFIEHLPNKVIDELFRNL</sequence>
<reference evidence="1 2" key="1">
    <citation type="journal article" date="2016" name="Int. J. Syst. Evol. Microbiol.">
        <title>Pontibacter aydingkolensis sp. nov., isolated from soil of a salt lake.</title>
        <authorList>
            <person name="Osman G."/>
            <person name="Zhang T."/>
            <person name="Lou K."/>
            <person name="Gao Y."/>
            <person name="Chang W."/>
            <person name="Lin Q."/>
            <person name="Yang H.M."/>
            <person name="Huo X.D."/>
            <person name="Wang N."/>
        </authorList>
    </citation>
    <scope>NUCLEOTIDE SEQUENCE [LARGE SCALE GENOMIC DNA]</scope>
    <source>
        <strain evidence="1 2">KACC 19255</strain>
    </source>
</reference>
<comment type="caution">
    <text evidence="1">The sequence shown here is derived from an EMBL/GenBank/DDBJ whole genome shotgun (WGS) entry which is preliminary data.</text>
</comment>
<name>A0ABS7CZ51_9BACT</name>
<organism evidence="1 2">
    <name type="scientific">Pontibacter aydingkolensis</name>
    <dbReference type="NCBI Taxonomy" id="1911536"/>
    <lineage>
        <taxon>Bacteria</taxon>
        <taxon>Pseudomonadati</taxon>
        <taxon>Bacteroidota</taxon>
        <taxon>Cytophagia</taxon>
        <taxon>Cytophagales</taxon>
        <taxon>Hymenobacteraceae</taxon>
        <taxon>Pontibacter</taxon>
    </lineage>
</organism>
<evidence type="ECO:0000313" key="1">
    <source>
        <dbReference type="EMBL" id="MBW7469139.1"/>
    </source>
</evidence>
<accession>A0ABS7CZ51</accession>
<keyword evidence="2" id="KW-1185">Reference proteome</keyword>
<dbReference type="EMBL" id="JAHYXK010000027">
    <property type="protein sequence ID" value="MBW7469139.1"/>
    <property type="molecule type" value="Genomic_DNA"/>
</dbReference>
<proteinExistence type="predicted"/>
<evidence type="ECO:0000313" key="2">
    <source>
        <dbReference type="Proteomes" id="UP000813018"/>
    </source>
</evidence>
<dbReference type="RefSeq" id="WP_219879010.1">
    <property type="nucleotide sequence ID" value="NZ_JAHYXK010000027.1"/>
</dbReference>
<gene>
    <name evidence="1" type="ORF">K0O23_18855</name>
</gene>